<dbReference type="InterPro" id="IPR017580">
    <property type="entry name" value="OHCU_decarboxylase-1"/>
</dbReference>
<comment type="catalytic activity">
    <reaction evidence="1">
        <text>5-hydroxy-2-oxo-4-ureido-2,5-dihydro-1H-imidazole-5-carboxylate + H(+) = (S)-allantoin + CO2</text>
        <dbReference type="Rhea" id="RHEA:26301"/>
        <dbReference type="ChEBI" id="CHEBI:15378"/>
        <dbReference type="ChEBI" id="CHEBI:15678"/>
        <dbReference type="ChEBI" id="CHEBI:16526"/>
        <dbReference type="ChEBI" id="CHEBI:58639"/>
        <dbReference type="EC" id="4.1.1.97"/>
    </reaction>
</comment>
<keyword evidence="6 8" id="KW-0456">Lyase</keyword>
<protein>
    <recommendedName>
        <fullName evidence="3">2-oxo-4-hydroxy-4-carboxy-5-ureidoimidazoline decarboxylase</fullName>
        <ecNumber evidence="3">4.1.1.97</ecNumber>
    </recommendedName>
</protein>
<comment type="pathway">
    <text evidence="2">Purine metabolism; urate degradation; (S)-allantoin from urate: step 3/3.</text>
</comment>
<evidence type="ECO:0000256" key="4">
    <source>
        <dbReference type="ARBA" id="ARBA00022631"/>
    </source>
</evidence>
<dbReference type="UniPathway" id="UPA00394">
    <property type="reaction ID" value="UER00652"/>
</dbReference>
<dbReference type="EMBL" id="WSSB01000007">
    <property type="protein sequence ID" value="MXR37078.1"/>
    <property type="molecule type" value="Genomic_DNA"/>
</dbReference>
<keyword evidence="4" id="KW-0659">Purine metabolism</keyword>
<dbReference type="GO" id="GO:0006144">
    <property type="term" value="P:purine nucleobase metabolic process"/>
    <property type="evidence" value="ECO:0007669"/>
    <property type="project" value="UniProtKB-KW"/>
</dbReference>
<evidence type="ECO:0000256" key="5">
    <source>
        <dbReference type="ARBA" id="ARBA00022793"/>
    </source>
</evidence>
<dbReference type="SUPFAM" id="SSF158694">
    <property type="entry name" value="UraD-Like"/>
    <property type="match status" value="1"/>
</dbReference>
<dbReference type="NCBIfam" id="TIGR03164">
    <property type="entry name" value="UHCUDC"/>
    <property type="match status" value="1"/>
</dbReference>
<evidence type="ECO:0000256" key="6">
    <source>
        <dbReference type="ARBA" id="ARBA00023239"/>
    </source>
</evidence>
<keyword evidence="9" id="KW-1185">Reference proteome</keyword>
<dbReference type="EC" id="4.1.1.97" evidence="3"/>
<gene>
    <name evidence="8" type="primary">uraD</name>
    <name evidence="8" type="ORF">GQF02_08845</name>
</gene>
<dbReference type="PANTHER" id="PTHR43466">
    <property type="entry name" value="2-OXO-4-HYDROXY-4-CARBOXY-5-UREIDOIMIDAZOLINE DECARBOXYLASE-RELATED"/>
    <property type="match status" value="1"/>
</dbReference>
<evidence type="ECO:0000313" key="9">
    <source>
        <dbReference type="Proteomes" id="UP000467214"/>
    </source>
</evidence>
<evidence type="ECO:0000256" key="3">
    <source>
        <dbReference type="ARBA" id="ARBA00012257"/>
    </source>
</evidence>
<dbReference type="PANTHER" id="PTHR43466:SF1">
    <property type="entry name" value="2-OXO-4-HYDROXY-4-CARBOXY-5-UREIDOIMIDAZOLINE DECARBOXYLASE-RELATED"/>
    <property type="match status" value="1"/>
</dbReference>
<evidence type="ECO:0000256" key="1">
    <source>
        <dbReference type="ARBA" id="ARBA00001163"/>
    </source>
</evidence>
<organism evidence="8 9">
    <name type="scientific">Craterilacuibacter sinensis</name>
    <dbReference type="NCBI Taxonomy" id="2686017"/>
    <lineage>
        <taxon>Bacteria</taxon>
        <taxon>Pseudomonadati</taxon>
        <taxon>Pseudomonadota</taxon>
        <taxon>Betaproteobacteria</taxon>
        <taxon>Neisseriales</taxon>
        <taxon>Neisseriaceae</taxon>
        <taxon>Craterilacuibacter</taxon>
    </lineage>
</organism>
<name>A0A845BPH8_9NEIS</name>
<dbReference type="Pfam" id="PF09349">
    <property type="entry name" value="OHCU_decarbox"/>
    <property type="match status" value="1"/>
</dbReference>
<feature type="domain" description="Oxo-4-hydroxy-4-carboxy-5-ureidoimidazoline decarboxylase" evidence="7">
    <location>
        <begin position="12"/>
        <end position="167"/>
    </location>
</feature>
<dbReference type="RefSeq" id="WP_160796463.1">
    <property type="nucleotide sequence ID" value="NZ_WSSB01000007.1"/>
</dbReference>
<evidence type="ECO:0000313" key="8">
    <source>
        <dbReference type="EMBL" id="MXR37078.1"/>
    </source>
</evidence>
<evidence type="ECO:0000259" key="7">
    <source>
        <dbReference type="Pfam" id="PF09349"/>
    </source>
</evidence>
<dbReference type="InterPro" id="IPR018020">
    <property type="entry name" value="OHCU_decarboxylase"/>
</dbReference>
<keyword evidence="5" id="KW-0210">Decarboxylase</keyword>
<dbReference type="GO" id="GO:0000255">
    <property type="term" value="P:allantoin metabolic process"/>
    <property type="evidence" value="ECO:0007669"/>
    <property type="project" value="InterPro"/>
</dbReference>
<dbReference type="GO" id="GO:0051997">
    <property type="term" value="F:2-oxo-4-hydroxy-4-carboxy-5-ureidoimidazoline decarboxylase activity"/>
    <property type="evidence" value="ECO:0007669"/>
    <property type="project" value="UniProtKB-EC"/>
</dbReference>
<comment type="caution">
    <text evidence="8">The sequence shown here is derived from an EMBL/GenBank/DDBJ whole genome shotgun (WGS) entry which is preliminary data.</text>
</comment>
<dbReference type="Proteomes" id="UP000467214">
    <property type="component" value="Unassembled WGS sequence"/>
</dbReference>
<dbReference type="Gene3D" id="1.10.3330.10">
    <property type="entry name" value="Oxo-4-hydroxy-4-carboxy-5-ureidoimidazoline decarboxylase"/>
    <property type="match status" value="1"/>
</dbReference>
<dbReference type="AlphaFoldDB" id="A0A845BPH8"/>
<dbReference type="GO" id="GO:0019628">
    <property type="term" value="P:urate catabolic process"/>
    <property type="evidence" value="ECO:0007669"/>
    <property type="project" value="UniProtKB-UniPathway"/>
</dbReference>
<reference evidence="8 9" key="1">
    <citation type="submission" date="2019-12" db="EMBL/GenBank/DDBJ databases">
        <title>Neisseriaceae gen. nov. sp. Genome sequencing and assembly.</title>
        <authorList>
            <person name="Liu Z."/>
            <person name="Li A."/>
        </authorList>
    </citation>
    <scope>NUCLEOTIDE SEQUENCE [LARGE SCALE GENOMIC DNA]</scope>
    <source>
        <strain evidence="8 9">B2N2-7</strain>
    </source>
</reference>
<sequence length="174" mass="18933">MPTLLLPSALSRLNHADFIAALAGIYEHSDWVAERAWDARPFASRESLLIALNHAMLDAPPIQQQQLICAHPELAGTAANAGQLSPASTQEQEKAGLSTLDQAALSCMQRLNARYREKFGFPFIVAVQGRTSEQIANELEQRLQQTPAEEFSAALQQIALIAGFRLAARVADEG</sequence>
<dbReference type="InterPro" id="IPR036778">
    <property type="entry name" value="OHCU_decarboxylase_sf"/>
</dbReference>
<accession>A0A845BPH8</accession>
<proteinExistence type="predicted"/>
<evidence type="ECO:0000256" key="2">
    <source>
        <dbReference type="ARBA" id="ARBA00004754"/>
    </source>
</evidence>